<dbReference type="EMBL" id="FNES01000022">
    <property type="protein sequence ID" value="SDK64798.1"/>
    <property type="molecule type" value="Genomic_DNA"/>
</dbReference>
<sequence>MKAITRDELKVMNETEHDDFVLINVLPRAAFNERHIRTSINIPAKDENFVEKVEEVVGSKDRKVVVYCANFDCDASPKAARKLEDAGFTQVYDYEGGTQDWFEQREAA</sequence>
<reference evidence="2 3" key="1">
    <citation type="submission" date="2016-10" db="EMBL/GenBank/DDBJ databases">
        <authorList>
            <person name="de Groot N.N."/>
        </authorList>
    </citation>
    <scope>NUCLEOTIDE SEQUENCE [LARGE SCALE GENOMIC DNA]</scope>
    <source>
        <strain evidence="2 3">CGMCC 1.6133</strain>
    </source>
</reference>
<organism evidence="2 3">
    <name type="scientific">Billgrantia gudaonensis</name>
    <dbReference type="NCBI Taxonomy" id="376427"/>
    <lineage>
        <taxon>Bacteria</taxon>
        <taxon>Pseudomonadati</taxon>
        <taxon>Pseudomonadota</taxon>
        <taxon>Gammaproteobacteria</taxon>
        <taxon>Oceanospirillales</taxon>
        <taxon>Halomonadaceae</taxon>
        <taxon>Billgrantia</taxon>
    </lineage>
</organism>
<protein>
    <submittedName>
        <fullName evidence="2">Rhodanese-related sulfurtransferase</fullName>
    </submittedName>
</protein>
<dbReference type="Proteomes" id="UP000198525">
    <property type="component" value="Unassembled WGS sequence"/>
</dbReference>
<evidence type="ECO:0000313" key="2">
    <source>
        <dbReference type="EMBL" id="SDK64798.1"/>
    </source>
</evidence>
<dbReference type="Gene3D" id="3.40.250.10">
    <property type="entry name" value="Rhodanese-like domain"/>
    <property type="match status" value="1"/>
</dbReference>
<proteinExistence type="predicted"/>
<dbReference type="InterPro" id="IPR036873">
    <property type="entry name" value="Rhodanese-like_dom_sf"/>
</dbReference>
<dbReference type="STRING" id="376427.SAMN04487954_12217"/>
<dbReference type="InterPro" id="IPR050229">
    <property type="entry name" value="GlpE_sulfurtransferase"/>
</dbReference>
<keyword evidence="3" id="KW-1185">Reference proteome</keyword>
<dbReference type="AlphaFoldDB" id="A0A1G9DLL0"/>
<evidence type="ECO:0000313" key="3">
    <source>
        <dbReference type="Proteomes" id="UP000198525"/>
    </source>
</evidence>
<accession>A0A1G9DLL0</accession>
<dbReference type="CDD" id="cd00158">
    <property type="entry name" value="RHOD"/>
    <property type="match status" value="1"/>
</dbReference>
<dbReference type="RefSeq" id="WP_089688987.1">
    <property type="nucleotide sequence ID" value="NZ_FNES01000022.1"/>
</dbReference>
<dbReference type="PANTHER" id="PTHR43031">
    <property type="entry name" value="FAD-DEPENDENT OXIDOREDUCTASE"/>
    <property type="match status" value="1"/>
</dbReference>
<dbReference type="PROSITE" id="PS50206">
    <property type="entry name" value="RHODANESE_3"/>
    <property type="match status" value="1"/>
</dbReference>
<keyword evidence="2" id="KW-0808">Transferase</keyword>
<dbReference type="SMART" id="SM00450">
    <property type="entry name" value="RHOD"/>
    <property type="match status" value="1"/>
</dbReference>
<gene>
    <name evidence="2" type="ORF">SAMN04487954_12217</name>
</gene>
<dbReference type="OrthoDB" id="9811849at2"/>
<evidence type="ECO:0000259" key="1">
    <source>
        <dbReference type="PROSITE" id="PS50206"/>
    </source>
</evidence>
<name>A0A1G9DLL0_9GAMM</name>
<dbReference type="Pfam" id="PF00581">
    <property type="entry name" value="Rhodanese"/>
    <property type="match status" value="1"/>
</dbReference>
<dbReference type="GO" id="GO:0016740">
    <property type="term" value="F:transferase activity"/>
    <property type="evidence" value="ECO:0007669"/>
    <property type="project" value="UniProtKB-KW"/>
</dbReference>
<dbReference type="PANTHER" id="PTHR43031:SF18">
    <property type="entry name" value="RHODANESE-RELATED SULFURTRANSFERASES"/>
    <property type="match status" value="1"/>
</dbReference>
<dbReference type="InterPro" id="IPR001763">
    <property type="entry name" value="Rhodanese-like_dom"/>
</dbReference>
<feature type="domain" description="Rhodanese" evidence="1">
    <location>
        <begin position="16"/>
        <end position="103"/>
    </location>
</feature>
<dbReference type="SUPFAM" id="SSF52821">
    <property type="entry name" value="Rhodanese/Cell cycle control phosphatase"/>
    <property type="match status" value="1"/>
</dbReference>